<protein>
    <submittedName>
        <fullName evidence="2">46_t:CDS:1</fullName>
    </submittedName>
</protein>
<dbReference type="PANTHER" id="PTHR36050">
    <property type="entry name" value="O-FUCOSYLTRANSFERASE 30"/>
    <property type="match status" value="1"/>
</dbReference>
<gene>
    <name evidence="2" type="ORF">GMARGA_LOCUS26075</name>
</gene>
<name>A0ABN7W5D8_GIGMA</name>
<comment type="caution">
    <text evidence="2">The sequence shown here is derived from an EMBL/GenBank/DDBJ whole genome shotgun (WGS) entry which is preliminary data.</text>
</comment>
<proteinExistence type="predicted"/>
<keyword evidence="3" id="KW-1185">Reference proteome</keyword>
<dbReference type="Gene3D" id="3.40.50.11350">
    <property type="match status" value="1"/>
</dbReference>
<dbReference type="EMBL" id="CAJVQB010029740">
    <property type="protein sequence ID" value="CAG8814536.1"/>
    <property type="molecule type" value="Genomic_DNA"/>
</dbReference>
<evidence type="ECO:0000313" key="2">
    <source>
        <dbReference type="EMBL" id="CAG8814536.1"/>
    </source>
</evidence>
<dbReference type="Proteomes" id="UP000789901">
    <property type="component" value="Unassembled WGS sequence"/>
</dbReference>
<keyword evidence="1" id="KW-1133">Transmembrane helix</keyword>
<keyword evidence="1" id="KW-0472">Membrane</keyword>
<dbReference type="PANTHER" id="PTHR36050:SF1">
    <property type="entry name" value="O-FUCOSYLTRANSFERASE 30"/>
    <property type="match status" value="1"/>
</dbReference>
<evidence type="ECO:0000313" key="3">
    <source>
        <dbReference type="Proteomes" id="UP000789901"/>
    </source>
</evidence>
<accession>A0ABN7W5D8</accession>
<organism evidence="2 3">
    <name type="scientific">Gigaspora margarita</name>
    <dbReference type="NCBI Taxonomy" id="4874"/>
    <lineage>
        <taxon>Eukaryota</taxon>
        <taxon>Fungi</taxon>
        <taxon>Fungi incertae sedis</taxon>
        <taxon>Mucoromycota</taxon>
        <taxon>Glomeromycotina</taxon>
        <taxon>Glomeromycetes</taxon>
        <taxon>Diversisporales</taxon>
        <taxon>Gigasporaceae</taxon>
        <taxon>Gigaspora</taxon>
    </lineage>
</organism>
<reference evidence="2 3" key="1">
    <citation type="submission" date="2021-06" db="EMBL/GenBank/DDBJ databases">
        <authorList>
            <person name="Kallberg Y."/>
            <person name="Tangrot J."/>
            <person name="Rosling A."/>
        </authorList>
    </citation>
    <scope>NUCLEOTIDE SEQUENCE [LARGE SCALE GENOMIC DNA]</scope>
    <source>
        <strain evidence="2 3">120-4 pot B 10/14</strain>
    </source>
</reference>
<evidence type="ECO:0000256" key="1">
    <source>
        <dbReference type="SAM" id="Phobius"/>
    </source>
</evidence>
<feature type="transmembrane region" description="Helical" evidence="1">
    <location>
        <begin position="12"/>
        <end position="31"/>
    </location>
</feature>
<keyword evidence="1" id="KW-0812">Transmembrane</keyword>
<sequence>MPSIPDITSKKLFIFFILISILVVYLLYTYLISEYLREKNFESQFVTNLSNSNVLNTTNLTNSDCKNIISNELYLAYLPYGSFHEQRVSLENAIFLAWATNRTLIVPSIIFGQQPLPYEPFQLLSETLVNLKHYNETNSKCEWDSKHNQCIKKVQKNLYTFAKWESLINMEFSQQQIRSINLESYNLTNILLVLNITDQTNEVYIVDDEEIYTHQIYDDVDEKSPSDTKYKSMIHLCSLQRRNETLLHFGSLFGTNRLNLKLNDNREFLQNIRNSLIINHPVLLEKGEEIGLQLGGLASYIGIHFEQMDYIVGNKETFINDVIEKLKNQFGIVTQETIHNTSDRIELAPKLAPRDFQPTLTQMLAEECVQNSPPEKRNYPIIYFATDSTKSDPKLTKFFEEFPCVFMLSNFTDWTETLKFILNPIDNVSLYEFLIPLIDAVVVARSSEFFGKNESLVSNYIQRLHDYWVGA</sequence>